<evidence type="ECO:0000313" key="2">
    <source>
        <dbReference type="Proteomes" id="UP001165122"/>
    </source>
</evidence>
<comment type="caution">
    <text evidence="1">The sequence shown here is derived from an EMBL/GenBank/DDBJ whole genome shotgun (WGS) entry which is preliminary data.</text>
</comment>
<protein>
    <submittedName>
        <fullName evidence="1">Uncharacterized protein</fullName>
    </submittedName>
</protein>
<dbReference type="EMBL" id="BRXW01000420">
    <property type="protein sequence ID" value="GMH52801.1"/>
    <property type="molecule type" value="Genomic_DNA"/>
</dbReference>
<sequence length="191" mass="21331">MYATMKACEIALESIPENIIQIDGLLKQNYGDIQTIQVIGVVSSIVSGAFIMMEGNFGFILSKYLASPSDPYYGWISKAGGLEKKRQMFGMFLFNVCYFSQFVVGFCGADADRGSTYGAWTRGFCEHNRMAALDERGHCLRGSREAPEEGELPQLNDRHGGVWDHTQLTSRLILSRLGSVRVWLRGTKTRV</sequence>
<organism evidence="1 2">
    <name type="scientific">Triparma laevis f. longispina</name>
    <dbReference type="NCBI Taxonomy" id="1714387"/>
    <lineage>
        <taxon>Eukaryota</taxon>
        <taxon>Sar</taxon>
        <taxon>Stramenopiles</taxon>
        <taxon>Ochrophyta</taxon>
        <taxon>Bolidophyceae</taxon>
        <taxon>Parmales</taxon>
        <taxon>Triparmaceae</taxon>
        <taxon>Triparma</taxon>
    </lineage>
</organism>
<evidence type="ECO:0000313" key="1">
    <source>
        <dbReference type="EMBL" id="GMH52801.1"/>
    </source>
</evidence>
<gene>
    <name evidence="1" type="ORF">TrLO_g8703</name>
</gene>
<accession>A0A9W6ZIF1</accession>
<name>A0A9W6ZIF1_9STRA</name>
<reference evidence="2" key="1">
    <citation type="journal article" date="2023" name="Commun. Biol.">
        <title>Genome analysis of Parmales, the sister group of diatoms, reveals the evolutionary specialization of diatoms from phago-mixotrophs to photoautotrophs.</title>
        <authorList>
            <person name="Ban H."/>
            <person name="Sato S."/>
            <person name="Yoshikawa S."/>
            <person name="Yamada K."/>
            <person name="Nakamura Y."/>
            <person name="Ichinomiya M."/>
            <person name="Sato N."/>
            <person name="Blanc-Mathieu R."/>
            <person name="Endo H."/>
            <person name="Kuwata A."/>
            <person name="Ogata H."/>
        </authorList>
    </citation>
    <scope>NUCLEOTIDE SEQUENCE [LARGE SCALE GENOMIC DNA]</scope>
    <source>
        <strain evidence="2">NIES 3700</strain>
    </source>
</reference>
<dbReference type="Proteomes" id="UP001165122">
    <property type="component" value="Unassembled WGS sequence"/>
</dbReference>
<proteinExistence type="predicted"/>
<dbReference type="AlphaFoldDB" id="A0A9W6ZIF1"/>
<keyword evidence="2" id="KW-1185">Reference proteome</keyword>